<sequence>MYLSLQNPNPICLIQDINGLRIPFLKVRPIRPVSPCLSKVSLRDSQATMEAEMLDILRKRAIEETSGLGFQSYLFAVPKKNAALRPVLNLLRSWAAFRINTIKQVSSLVKRNDVMVSVDLQQAEDIVRSVPGNSKLGLHLQLNADDPFHSFAQSSGFAARGLPPAVPAEGSPSTFSLLHREGHGHIFGNPSREAEHWLTSYGQEPSAILCQTRLERSCHSLVQGQAEYFMVEVFTDAFLHGYGIVWDHNTVSGSWPCSLQHASINYLELLTTILNVIRLPPLQGKVLRIYSNNTTSSAYVKRFGGTRSDFLMDLSVQIWNHCFDTASSVSLLDLGSKRNRDRCSIRSVAPCQGSISVSPLESDVEISAQGEVGALSGGGHRTRLAECNMASTPATARGVSTSPSPSSGRSVSM</sequence>
<dbReference type="CDD" id="cd09275">
    <property type="entry name" value="RNase_HI_RT_DIRS1"/>
    <property type="match status" value="1"/>
</dbReference>
<dbReference type="EMBL" id="LN725192">
    <property type="protein sequence ID" value="CEP10726.1"/>
    <property type="molecule type" value="Genomic_DNA"/>
</dbReference>
<organism evidence="2 3">
    <name type="scientific">Parasitella parasitica</name>
    <dbReference type="NCBI Taxonomy" id="35722"/>
    <lineage>
        <taxon>Eukaryota</taxon>
        <taxon>Fungi</taxon>
        <taxon>Fungi incertae sedis</taxon>
        <taxon>Mucoromycota</taxon>
        <taxon>Mucoromycotina</taxon>
        <taxon>Mucoromycetes</taxon>
        <taxon>Mucorales</taxon>
        <taxon>Mucorineae</taxon>
        <taxon>Mucoraceae</taxon>
        <taxon>Parasitella</taxon>
    </lineage>
</organism>
<evidence type="ECO:0000256" key="1">
    <source>
        <dbReference type="SAM" id="MobiDB-lite"/>
    </source>
</evidence>
<evidence type="ECO:0000313" key="3">
    <source>
        <dbReference type="Proteomes" id="UP000054107"/>
    </source>
</evidence>
<accession>A0A0B7MXF9</accession>
<dbReference type="OrthoDB" id="7756796at2759"/>
<feature type="region of interest" description="Disordered" evidence="1">
    <location>
        <begin position="390"/>
        <end position="413"/>
    </location>
</feature>
<dbReference type="Proteomes" id="UP000054107">
    <property type="component" value="Unassembled WGS sequence"/>
</dbReference>
<reference evidence="2 3" key="1">
    <citation type="submission" date="2014-09" db="EMBL/GenBank/DDBJ databases">
        <authorList>
            <person name="Ellenberger Sabrina"/>
        </authorList>
    </citation>
    <scope>NUCLEOTIDE SEQUENCE [LARGE SCALE GENOMIC DNA]</scope>
    <source>
        <strain evidence="2 3">CBS 412.66</strain>
    </source>
</reference>
<keyword evidence="3" id="KW-1185">Reference proteome</keyword>
<protein>
    <submittedName>
        <fullName evidence="2">Uncharacterized protein</fullName>
    </submittedName>
</protein>
<evidence type="ECO:0000313" key="2">
    <source>
        <dbReference type="EMBL" id="CEP10726.1"/>
    </source>
</evidence>
<feature type="compositionally biased region" description="Low complexity" evidence="1">
    <location>
        <begin position="397"/>
        <end position="413"/>
    </location>
</feature>
<name>A0A0B7MXF9_9FUNG</name>
<gene>
    <name evidence="2" type="primary">PARPA_04491.1 scaffold 14269</name>
</gene>
<proteinExistence type="predicted"/>
<dbReference type="AlphaFoldDB" id="A0A0B7MXF9"/>